<feature type="chain" id="PRO_5030521617" description="E3 ubiquitin-protein ligase" evidence="2">
    <location>
        <begin position="19"/>
        <end position="402"/>
    </location>
</feature>
<dbReference type="EMBL" id="HBGL01015042">
    <property type="protein sequence ID" value="CAD9308164.1"/>
    <property type="molecule type" value="Transcribed_RNA"/>
</dbReference>
<proteinExistence type="predicted"/>
<reference evidence="3" key="1">
    <citation type="submission" date="2021-01" db="EMBL/GenBank/DDBJ databases">
        <authorList>
            <person name="Corre E."/>
            <person name="Pelletier E."/>
            <person name="Niang G."/>
            <person name="Scheremetjew M."/>
            <person name="Finn R."/>
            <person name="Kale V."/>
            <person name="Holt S."/>
            <person name="Cochrane G."/>
            <person name="Meng A."/>
            <person name="Brown T."/>
            <person name="Cohen L."/>
        </authorList>
    </citation>
    <scope>NUCLEOTIDE SEQUENCE</scope>
    <source>
        <strain evidence="3">ATCC 50979</strain>
    </source>
</reference>
<evidence type="ECO:0000256" key="2">
    <source>
        <dbReference type="SAM" id="SignalP"/>
    </source>
</evidence>
<accession>A0A7S1YIR3</accession>
<gene>
    <name evidence="3" type="ORF">SSP0437_LOCUS11765</name>
</gene>
<name>A0A7S1YIR3_9EUKA</name>
<protein>
    <recommendedName>
        <fullName evidence="4">E3 ubiquitin-protein ligase</fullName>
    </recommendedName>
</protein>
<organism evidence="3">
    <name type="scientific">Sexangularia sp. CB-2014</name>
    <dbReference type="NCBI Taxonomy" id="1486929"/>
    <lineage>
        <taxon>Eukaryota</taxon>
        <taxon>Amoebozoa</taxon>
        <taxon>Tubulinea</taxon>
        <taxon>Elardia</taxon>
        <taxon>Arcellinida</taxon>
        <taxon>Arcellinida incertae sedis</taxon>
        <taxon>Sexangularia</taxon>
    </lineage>
</organism>
<feature type="region of interest" description="Disordered" evidence="1">
    <location>
        <begin position="20"/>
        <end position="40"/>
    </location>
</feature>
<keyword evidence="2" id="KW-0732">Signal</keyword>
<feature type="signal peptide" evidence="2">
    <location>
        <begin position="1"/>
        <end position="18"/>
    </location>
</feature>
<sequence>MLSVVSIAIFFYTQVSVGSEDRNDDAAPRPSRESTKERPAVVVVKDSGSPSNDSGTIVAEEEQLHGALAARCLARSSLSLAPCCSMLPALADECETATCLGILGRGFIRSAFLLECQGSEHLPPMTVLRLTHAEMESAHAKVSDAVARQAKHASALAAAGALLPTPLAVPPTHPLALRPSFADLVADVAIPLTTPALLTNLAQSLPMCVRLATALSLFPLLDAFVEANLFPCDWQPAQLGLSIPSLSLTFLDAKSMRGARSLASALAKTPCSDDAACVVARGSCLAWQANETRIPLAEGHCDAEAGTCMSLTSRTLVHAAAHWLWLPLLSPNTKAEELVGSLDAPTGASVGHTHRALRRLWEKHGGATCVLAARDVMASVASEQLHEALSAKEDLCASQHYC</sequence>
<evidence type="ECO:0000313" key="3">
    <source>
        <dbReference type="EMBL" id="CAD9308164.1"/>
    </source>
</evidence>
<evidence type="ECO:0008006" key="4">
    <source>
        <dbReference type="Google" id="ProtNLM"/>
    </source>
</evidence>
<dbReference type="AlphaFoldDB" id="A0A7S1YIR3"/>
<feature type="compositionally biased region" description="Basic and acidic residues" evidence="1">
    <location>
        <begin position="20"/>
        <end position="39"/>
    </location>
</feature>
<evidence type="ECO:0000256" key="1">
    <source>
        <dbReference type="SAM" id="MobiDB-lite"/>
    </source>
</evidence>